<dbReference type="Pfam" id="PF01928">
    <property type="entry name" value="CYTH"/>
    <property type="match status" value="1"/>
</dbReference>
<sequence length="207" mass="24024">MDTEFEAKFYPVDKKRFCQKLLQIGAKLIVPERKLRRVLVDSRTYPQIKCTYIRVRDEGNHVRLSAKIHAAADGRVSDQKELDVIVDSFEKTIEILQIMGFTPDHYQENLRETWKLNNIEIVIDTWPGLESYSEIEASSEDEVKNTAQKLGFDWGKKIITGVGNIMSEKYHLDLEVVDQMLRHITFEQNPFTDLPSYPIANTQTAYL</sequence>
<dbReference type="SUPFAM" id="SSF55154">
    <property type="entry name" value="CYTH-like phosphatases"/>
    <property type="match status" value="1"/>
</dbReference>
<proteinExistence type="predicted"/>
<dbReference type="EMBL" id="MEXR01000048">
    <property type="protein sequence ID" value="OGD08841.1"/>
    <property type="molecule type" value="Genomic_DNA"/>
</dbReference>
<protein>
    <recommendedName>
        <fullName evidence="1">CYTH domain-containing protein</fullName>
    </recommendedName>
</protein>
<comment type="caution">
    <text evidence="2">The sequence shown here is derived from an EMBL/GenBank/DDBJ whole genome shotgun (WGS) entry which is preliminary data.</text>
</comment>
<organism evidence="2 3">
    <name type="scientific">Candidatus Amesbacteria bacterium RIFOXYB1_FULL_44_23</name>
    <dbReference type="NCBI Taxonomy" id="1797263"/>
    <lineage>
        <taxon>Bacteria</taxon>
        <taxon>Candidatus Amesiibacteriota</taxon>
    </lineage>
</organism>
<accession>A0A1F4ZR46</accession>
<dbReference type="Gene3D" id="2.40.320.10">
    <property type="entry name" value="Hypothetical Protein Pfu-838710-001"/>
    <property type="match status" value="1"/>
</dbReference>
<dbReference type="InterPro" id="IPR033469">
    <property type="entry name" value="CYTH-like_dom_sf"/>
</dbReference>
<name>A0A1F4ZR46_9BACT</name>
<evidence type="ECO:0000313" key="2">
    <source>
        <dbReference type="EMBL" id="OGD08841.1"/>
    </source>
</evidence>
<dbReference type="AlphaFoldDB" id="A0A1F4ZR46"/>
<evidence type="ECO:0000259" key="1">
    <source>
        <dbReference type="Pfam" id="PF01928"/>
    </source>
</evidence>
<gene>
    <name evidence="2" type="ORF">A2397_05350</name>
</gene>
<reference evidence="2 3" key="1">
    <citation type="journal article" date="2016" name="Nat. Commun.">
        <title>Thousands of microbial genomes shed light on interconnected biogeochemical processes in an aquifer system.</title>
        <authorList>
            <person name="Anantharaman K."/>
            <person name="Brown C.T."/>
            <person name="Hug L.A."/>
            <person name="Sharon I."/>
            <person name="Castelle C.J."/>
            <person name="Probst A.J."/>
            <person name="Thomas B.C."/>
            <person name="Singh A."/>
            <person name="Wilkins M.J."/>
            <person name="Karaoz U."/>
            <person name="Brodie E.L."/>
            <person name="Williams K.H."/>
            <person name="Hubbard S.S."/>
            <person name="Banfield J.F."/>
        </authorList>
    </citation>
    <scope>NUCLEOTIDE SEQUENCE [LARGE SCALE GENOMIC DNA]</scope>
</reference>
<dbReference type="STRING" id="1797263.A2397_05350"/>
<dbReference type="InterPro" id="IPR023577">
    <property type="entry name" value="CYTH_domain"/>
</dbReference>
<feature type="domain" description="CYTH" evidence="1">
    <location>
        <begin position="51"/>
        <end position="149"/>
    </location>
</feature>
<dbReference type="Proteomes" id="UP000176424">
    <property type="component" value="Unassembled WGS sequence"/>
</dbReference>
<evidence type="ECO:0000313" key="3">
    <source>
        <dbReference type="Proteomes" id="UP000176424"/>
    </source>
</evidence>